<evidence type="ECO:0000256" key="1">
    <source>
        <dbReference type="SAM" id="Phobius"/>
    </source>
</evidence>
<dbReference type="Proteomes" id="UP000754644">
    <property type="component" value="Unassembled WGS sequence"/>
</dbReference>
<dbReference type="AlphaFoldDB" id="A0A972W0W9"/>
<keyword evidence="1" id="KW-0812">Transmembrane</keyword>
<dbReference type="EMBL" id="JABMOJ010000493">
    <property type="protein sequence ID" value="NQV66277.1"/>
    <property type="molecule type" value="Genomic_DNA"/>
</dbReference>
<sequence>MNLPRYQQGLGAIGWLILVFVFGGLLTFGLKVAPIYADNATIEKILDGVAAEPGVGSKDTGEIDRIIKARFHVNNIRDFDYSKNLTIVRDNAGARLVLGYEVRVPLVYNLDLIASFNKTVALQD</sequence>
<protein>
    <submittedName>
        <fullName evidence="2">DUF4845 domain-containing protein</fullName>
    </submittedName>
</protein>
<evidence type="ECO:0000313" key="3">
    <source>
        <dbReference type="Proteomes" id="UP000754644"/>
    </source>
</evidence>
<keyword evidence="1" id="KW-0472">Membrane</keyword>
<proteinExistence type="predicted"/>
<name>A0A972W0W9_9GAMM</name>
<dbReference type="Pfam" id="PF16137">
    <property type="entry name" value="DUF4845"/>
    <property type="match status" value="1"/>
</dbReference>
<reference evidence="2" key="1">
    <citation type="submission" date="2020-05" db="EMBL/GenBank/DDBJ databases">
        <title>Sulfur intermediates as new biogeochemical hubs in an aquatic model microbial ecosystem.</title>
        <authorList>
            <person name="Vigneron A."/>
        </authorList>
    </citation>
    <scope>NUCLEOTIDE SEQUENCE</scope>
    <source>
        <strain evidence="2">Bin.250</strain>
    </source>
</reference>
<dbReference type="InterPro" id="IPR032314">
    <property type="entry name" value="DUF4845"/>
</dbReference>
<evidence type="ECO:0000313" key="2">
    <source>
        <dbReference type="EMBL" id="NQV66277.1"/>
    </source>
</evidence>
<gene>
    <name evidence="2" type="ORF">HQ497_13030</name>
</gene>
<feature type="transmembrane region" description="Helical" evidence="1">
    <location>
        <begin position="12"/>
        <end position="30"/>
    </location>
</feature>
<keyword evidence="1" id="KW-1133">Transmembrane helix</keyword>
<organism evidence="2 3">
    <name type="scientific">SAR86 cluster bacterium</name>
    <dbReference type="NCBI Taxonomy" id="2030880"/>
    <lineage>
        <taxon>Bacteria</taxon>
        <taxon>Pseudomonadati</taxon>
        <taxon>Pseudomonadota</taxon>
        <taxon>Gammaproteobacteria</taxon>
        <taxon>SAR86 cluster</taxon>
    </lineage>
</organism>
<comment type="caution">
    <text evidence="2">The sequence shown here is derived from an EMBL/GenBank/DDBJ whole genome shotgun (WGS) entry which is preliminary data.</text>
</comment>
<accession>A0A972W0W9</accession>